<feature type="compositionally biased region" description="Acidic residues" evidence="2">
    <location>
        <begin position="290"/>
        <end position="300"/>
    </location>
</feature>
<evidence type="ECO:0000313" key="3">
    <source>
        <dbReference type="EMBL" id="KUI70129.1"/>
    </source>
</evidence>
<feature type="region of interest" description="Disordered" evidence="2">
    <location>
        <begin position="259"/>
        <end position="300"/>
    </location>
</feature>
<reference evidence="3" key="1">
    <citation type="submission" date="2014-12" db="EMBL/GenBank/DDBJ databases">
        <title>Genome Sequence of Valsa Canker Pathogens Uncovers a Specific Adaption of Colonization on Woody Bark.</title>
        <authorList>
            <person name="Yin Z."/>
            <person name="Liu H."/>
            <person name="Gao X."/>
            <person name="Li Z."/>
            <person name="Song N."/>
            <person name="Ke X."/>
            <person name="Dai Q."/>
            <person name="Wu Y."/>
            <person name="Sun Y."/>
            <person name="Xu J.-R."/>
            <person name="Kang Z.K."/>
            <person name="Wang L."/>
            <person name="Huang L."/>
        </authorList>
    </citation>
    <scope>NUCLEOTIDE SEQUENCE [LARGE SCALE GENOMIC DNA]</scope>
    <source>
        <strain evidence="3">03-8</strain>
    </source>
</reference>
<name>A0A194W0Z9_CYTMA</name>
<keyword evidence="1" id="KW-0175">Coiled coil</keyword>
<feature type="region of interest" description="Disordered" evidence="2">
    <location>
        <begin position="36"/>
        <end position="62"/>
    </location>
</feature>
<evidence type="ECO:0000256" key="1">
    <source>
        <dbReference type="SAM" id="Coils"/>
    </source>
</evidence>
<dbReference type="InterPro" id="IPR046591">
    <property type="entry name" value="DUF6649"/>
</dbReference>
<feature type="coiled-coil region" evidence="1">
    <location>
        <begin position="215"/>
        <end position="242"/>
    </location>
</feature>
<evidence type="ECO:0000256" key="2">
    <source>
        <dbReference type="SAM" id="MobiDB-lite"/>
    </source>
</evidence>
<proteinExistence type="predicted"/>
<sequence length="300" mass="32773">MMVSSFHDGRSQAIPMPIMSVPMPNTNIVTDASTYNNQQPQQQQQHSCRKRKADTQDTNNERLSKRLSLLNLEQNGSKLYVPVEQTQLQSAIRGSPSLTTANNAFPIVPAAAAVTGDEMMHLDDTSHKVYIYNLDDELASESEPDDPEGKLVFLPDVEKHLRANRIVPGIVGSDAGSGSGSIPRPILPNKDGELAGMQLVLYNEGPSSLTVPEEHDSVRKAIIEARARVRQKQQEEREAREVANNPLLRERTATFATPVRVSPLTAPVPTPAQNMGESSYMAPEPLVNGDGDDADAMDID</sequence>
<dbReference type="Proteomes" id="UP000078559">
    <property type="component" value="Chromosome 6"/>
</dbReference>
<organism evidence="3 4">
    <name type="scientific">Cytospora mali</name>
    <name type="common">Apple Valsa canker fungus</name>
    <name type="synonym">Valsa mali</name>
    <dbReference type="NCBI Taxonomy" id="578113"/>
    <lineage>
        <taxon>Eukaryota</taxon>
        <taxon>Fungi</taxon>
        <taxon>Dikarya</taxon>
        <taxon>Ascomycota</taxon>
        <taxon>Pezizomycotina</taxon>
        <taxon>Sordariomycetes</taxon>
        <taxon>Sordariomycetidae</taxon>
        <taxon>Diaporthales</taxon>
        <taxon>Cytosporaceae</taxon>
        <taxon>Cytospora</taxon>
    </lineage>
</organism>
<dbReference type="OrthoDB" id="5345504at2759"/>
<protein>
    <submittedName>
        <fullName evidence="3">Uncharacterized protein</fullName>
    </submittedName>
</protein>
<gene>
    <name evidence="3" type="ORF">VM1G_05767</name>
</gene>
<accession>A0A194W0Z9</accession>
<dbReference type="EMBL" id="CM003103">
    <property type="protein sequence ID" value="KUI70129.1"/>
    <property type="molecule type" value="Genomic_DNA"/>
</dbReference>
<keyword evidence="4" id="KW-1185">Reference proteome</keyword>
<evidence type="ECO:0000313" key="4">
    <source>
        <dbReference type="Proteomes" id="UP000078559"/>
    </source>
</evidence>
<dbReference type="Pfam" id="PF20354">
    <property type="entry name" value="DUF6649"/>
    <property type="match status" value="1"/>
</dbReference>
<dbReference type="AlphaFoldDB" id="A0A194W0Z9"/>
<feature type="compositionally biased region" description="Basic and acidic residues" evidence="2">
    <location>
        <begin position="53"/>
        <end position="62"/>
    </location>
</feature>